<reference evidence="7" key="1">
    <citation type="submission" date="2018-10" db="EMBL/GenBank/DDBJ databases">
        <authorList>
            <person name="Gruber-Vodicka H."/>
            <person name="Jaeckle O."/>
        </authorList>
    </citation>
    <scope>NUCLEOTIDE SEQUENCE</scope>
</reference>
<comment type="subcellular location">
    <subcellularLocation>
        <location evidence="1">Membrane</location>
    </subcellularLocation>
</comment>
<evidence type="ECO:0000256" key="1">
    <source>
        <dbReference type="ARBA" id="ARBA00004370"/>
    </source>
</evidence>
<dbReference type="InterPro" id="IPR010817">
    <property type="entry name" value="HemY_N"/>
</dbReference>
<feature type="transmembrane region" description="Helical" evidence="5">
    <location>
        <begin position="5"/>
        <end position="22"/>
    </location>
</feature>
<evidence type="ECO:0000256" key="4">
    <source>
        <dbReference type="ARBA" id="ARBA00023136"/>
    </source>
</evidence>
<organism evidence="7">
    <name type="scientific">invertebrate metagenome</name>
    <dbReference type="NCBI Taxonomy" id="1711999"/>
    <lineage>
        <taxon>unclassified sequences</taxon>
        <taxon>metagenomes</taxon>
        <taxon>organismal metagenomes</taxon>
    </lineage>
</organism>
<feature type="transmembrane region" description="Helical" evidence="5">
    <location>
        <begin position="42"/>
        <end position="62"/>
    </location>
</feature>
<keyword evidence="2 5" id="KW-0812">Transmembrane</keyword>
<feature type="domain" description="HemY N-terminal" evidence="6">
    <location>
        <begin position="26"/>
        <end position="130"/>
    </location>
</feature>
<dbReference type="AlphaFoldDB" id="A0A484H9E5"/>
<gene>
    <name evidence="7" type="ORF">RIEGSTA812A_PEG_936</name>
</gene>
<evidence type="ECO:0000259" key="6">
    <source>
        <dbReference type="Pfam" id="PF07219"/>
    </source>
</evidence>
<dbReference type="Gene3D" id="1.25.40.10">
    <property type="entry name" value="Tetratricopeptide repeat domain"/>
    <property type="match status" value="1"/>
</dbReference>
<accession>A0A484H9E5</accession>
<name>A0A484H9E5_9ZZZZ</name>
<dbReference type="EMBL" id="LR026963">
    <property type="protein sequence ID" value="VBB69463.1"/>
    <property type="molecule type" value="Genomic_DNA"/>
</dbReference>
<keyword evidence="3 5" id="KW-1133">Transmembrane helix</keyword>
<proteinExistence type="predicted"/>
<dbReference type="InterPro" id="IPR011990">
    <property type="entry name" value="TPR-like_helical_dom_sf"/>
</dbReference>
<sequence>MVRIITYFIVIIALVGSSVWIADRPGMVILEWQGWRLDTTVPILLSFLLFAATMLALVLRLLGSLHALPNRVTRRWSANRRRKGYHALKAGFAAVAAGDSSRATEMAKEAGWRLTDSNTSLLLQAQAAELARDETAVHRYYNLLRASPTTELIGLKGLITAAYRAGDHGQVLDLARRAVAIQPVDWAVQTLFDALVRERLWEEATRILVSHQTNAFQPPDKANRYQVVLDTQRALESDIAGQSSDALRLARRALGRDASMVPAAILAARLYAAAGRVRKAARLVEAAWCRTLHPGLVGIYFDIWPSDDALKRLQRAERLVTVTGNPDHLENRLLIAGAALEAQFWDQVHEQLTPLLTAEALSQRVAVLMARLEQLERNDAATADNWLQRASTAPADAEWHCRMCGTDATQWDACCPHCGRFDSLAWIIRPVLALAQTPALTTEKCIHSALLLKEHDLL</sequence>
<evidence type="ECO:0000256" key="3">
    <source>
        <dbReference type="ARBA" id="ARBA00022989"/>
    </source>
</evidence>
<dbReference type="GO" id="GO:0016020">
    <property type="term" value="C:membrane"/>
    <property type="evidence" value="ECO:0007669"/>
    <property type="project" value="UniProtKB-SubCell"/>
</dbReference>
<keyword evidence="4 5" id="KW-0472">Membrane</keyword>
<evidence type="ECO:0000256" key="5">
    <source>
        <dbReference type="SAM" id="Phobius"/>
    </source>
</evidence>
<evidence type="ECO:0000256" key="2">
    <source>
        <dbReference type="ARBA" id="ARBA00022692"/>
    </source>
</evidence>
<dbReference type="Pfam" id="PF07219">
    <property type="entry name" value="HemY_N"/>
    <property type="match status" value="1"/>
</dbReference>
<evidence type="ECO:0000313" key="7">
    <source>
        <dbReference type="EMBL" id="VBB69463.1"/>
    </source>
</evidence>
<protein>
    <submittedName>
        <fullName evidence="7">Uncharacterized protein EC-HemY, likely associated with heme metabolism based on gene clustering with hemC, hemD in Proteobacteria (Unrelated to HemY-type PPO in GramPositives)</fullName>
    </submittedName>
</protein>